<proteinExistence type="predicted"/>
<reference evidence="1" key="2">
    <citation type="journal article" date="2015" name="Fish Shellfish Immunol.">
        <title>Early steps in the European eel (Anguilla anguilla)-Vibrio vulnificus interaction in the gills: Role of the RtxA13 toxin.</title>
        <authorList>
            <person name="Callol A."/>
            <person name="Pajuelo D."/>
            <person name="Ebbesson L."/>
            <person name="Teles M."/>
            <person name="MacKenzie S."/>
            <person name="Amaro C."/>
        </authorList>
    </citation>
    <scope>NUCLEOTIDE SEQUENCE</scope>
</reference>
<organism evidence="1">
    <name type="scientific">Anguilla anguilla</name>
    <name type="common">European freshwater eel</name>
    <name type="synonym">Muraena anguilla</name>
    <dbReference type="NCBI Taxonomy" id="7936"/>
    <lineage>
        <taxon>Eukaryota</taxon>
        <taxon>Metazoa</taxon>
        <taxon>Chordata</taxon>
        <taxon>Craniata</taxon>
        <taxon>Vertebrata</taxon>
        <taxon>Euteleostomi</taxon>
        <taxon>Actinopterygii</taxon>
        <taxon>Neopterygii</taxon>
        <taxon>Teleostei</taxon>
        <taxon>Anguilliformes</taxon>
        <taxon>Anguillidae</taxon>
        <taxon>Anguilla</taxon>
    </lineage>
</organism>
<dbReference type="EMBL" id="GBXM01084199">
    <property type="protein sequence ID" value="JAH24378.1"/>
    <property type="molecule type" value="Transcribed_RNA"/>
</dbReference>
<protein>
    <submittedName>
        <fullName evidence="1">Uncharacterized protein</fullName>
    </submittedName>
</protein>
<name>A0A0E9R7S3_ANGAN</name>
<sequence length="43" mass="4769">MSYGAVTLTSMSKQRAEKTRQVGLVRFSGCSVSPDSIFWQLKS</sequence>
<evidence type="ECO:0000313" key="1">
    <source>
        <dbReference type="EMBL" id="JAH24378.1"/>
    </source>
</evidence>
<dbReference type="EMBL" id="GBXM01079775">
    <property type="protein sequence ID" value="JAH28802.1"/>
    <property type="molecule type" value="Transcribed_RNA"/>
</dbReference>
<reference evidence="1" key="1">
    <citation type="submission" date="2014-11" db="EMBL/GenBank/DDBJ databases">
        <authorList>
            <person name="Amaro Gonzalez C."/>
        </authorList>
    </citation>
    <scope>NUCLEOTIDE SEQUENCE</scope>
</reference>
<accession>A0A0E9R7S3</accession>
<dbReference type="AlphaFoldDB" id="A0A0E9R7S3"/>